<evidence type="ECO:0000313" key="2">
    <source>
        <dbReference type="Proteomes" id="UP001279410"/>
    </source>
</evidence>
<comment type="caution">
    <text evidence="1">The sequence shown here is derived from an EMBL/GenBank/DDBJ whole genome shotgun (WGS) entry which is preliminary data.</text>
</comment>
<name>A0AAD3QX79_LATJO</name>
<evidence type="ECO:0000313" key="1">
    <source>
        <dbReference type="EMBL" id="GLD46996.1"/>
    </source>
</evidence>
<reference evidence="1" key="1">
    <citation type="submission" date="2022-08" db="EMBL/GenBank/DDBJ databases">
        <title>Genome sequencing of akame (Lates japonicus).</title>
        <authorList>
            <person name="Hashiguchi Y."/>
            <person name="Takahashi H."/>
        </authorList>
    </citation>
    <scope>NUCLEOTIDE SEQUENCE</scope>
    <source>
        <strain evidence="1">Kochi</strain>
    </source>
</reference>
<protein>
    <submittedName>
        <fullName evidence="1">Activin receptor type-1 isoform X1</fullName>
    </submittedName>
</protein>
<sequence>MACWHFGCLGLGRGQGEGHEQQAPHCPSLCLFLPSLSCSLLQFPRCPGYLCGGNCARLPAQTQIPPLVSLFASMMTQQLLQGFQPPPSSTSVIHHAHQTE</sequence>
<keyword evidence="2" id="KW-1185">Reference proteome</keyword>
<accession>A0AAD3QX79</accession>
<dbReference type="Proteomes" id="UP001279410">
    <property type="component" value="Unassembled WGS sequence"/>
</dbReference>
<gene>
    <name evidence="1" type="ORF">AKAME5_002709700</name>
</gene>
<keyword evidence="1" id="KW-0675">Receptor</keyword>
<dbReference type="EMBL" id="BRZM01003281">
    <property type="protein sequence ID" value="GLD46996.1"/>
    <property type="molecule type" value="Genomic_DNA"/>
</dbReference>
<proteinExistence type="predicted"/>
<dbReference type="AlphaFoldDB" id="A0AAD3QX79"/>
<organism evidence="1 2">
    <name type="scientific">Lates japonicus</name>
    <name type="common">Japanese lates</name>
    <dbReference type="NCBI Taxonomy" id="270547"/>
    <lineage>
        <taxon>Eukaryota</taxon>
        <taxon>Metazoa</taxon>
        <taxon>Chordata</taxon>
        <taxon>Craniata</taxon>
        <taxon>Vertebrata</taxon>
        <taxon>Euteleostomi</taxon>
        <taxon>Actinopterygii</taxon>
        <taxon>Neopterygii</taxon>
        <taxon>Teleostei</taxon>
        <taxon>Neoteleostei</taxon>
        <taxon>Acanthomorphata</taxon>
        <taxon>Carangaria</taxon>
        <taxon>Carangaria incertae sedis</taxon>
        <taxon>Centropomidae</taxon>
        <taxon>Lates</taxon>
    </lineage>
</organism>